<evidence type="ECO:0000313" key="2">
    <source>
        <dbReference type="Proteomes" id="UP000789702"/>
    </source>
</evidence>
<protein>
    <submittedName>
        <fullName evidence="1">10612_t:CDS:1</fullName>
    </submittedName>
</protein>
<sequence>MKFLPISSLFVFMLLAFSFVSAQLPLLPTNLSTTCNAEITKLSTSELSTCASPYKLLQQQITSITDPKSALDSYCSAPKCSDSATSTAATELQNQCATELTAKNPQITVLKEALVLNSPTRDSLCFKNSSGGYCGLDSNTKKILGYISGLSATAPTDFNCTDCNKAILNTFMNYFKDHSDAKADLPVDITSFQNSVTSKCGASYLDGNIPSTTTTTNPASSQKSS</sequence>
<keyword evidence="2" id="KW-1185">Reference proteome</keyword>
<dbReference type="EMBL" id="CAJVPU010021141">
    <property type="protein sequence ID" value="CAG8679916.1"/>
    <property type="molecule type" value="Genomic_DNA"/>
</dbReference>
<dbReference type="Proteomes" id="UP000789702">
    <property type="component" value="Unassembled WGS sequence"/>
</dbReference>
<proteinExistence type="predicted"/>
<gene>
    <name evidence="1" type="ORF">DHETER_LOCUS10597</name>
</gene>
<feature type="non-terminal residue" evidence="1">
    <location>
        <position position="225"/>
    </location>
</feature>
<comment type="caution">
    <text evidence="1">The sequence shown here is derived from an EMBL/GenBank/DDBJ whole genome shotgun (WGS) entry which is preliminary data.</text>
</comment>
<organism evidence="1 2">
    <name type="scientific">Dentiscutata heterogama</name>
    <dbReference type="NCBI Taxonomy" id="1316150"/>
    <lineage>
        <taxon>Eukaryota</taxon>
        <taxon>Fungi</taxon>
        <taxon>Fungi incertae sedis</taxon>
        <taxon>Mucoromycota</taxon>
        <taxon>Glomeromycotina</taxon>
        <taxon>Glomeromycetes</taxon>
        <taxon>Diversisporales</taxon>
        <taxon>Gigasporaceae</taxon>
        <taxon>Dentiscutata</taxon>
    </lineage>
</organism>
<evidence type="ECO:0000313" key="1">
    <source>
        <dbReference type="EMBL" id="CAG8679916.1"/>
    </source>
</evidence>
<accession>A0ACA9P1U2</accession>
<name>A0ACA9P1U2_9GLOM</name>
<reference evidence="1" key="1">
    <citation type="submission" date="2021-06" db="EMBL/GenBank/DDBJ databases">
        <authorList>
            <person name="Kallberg Y."/>
            <person name="Tangrot J."/>
            <person name="Rosling A."/>
        </authorList>
    </citation>
    <scope>NUCLEOTIDE SEQUENCE</scope>
    <source>
        <strain evidence="1">IL203A</strain>
    </source>
</reference>